<keyword evidence="2" id="KW-1185">Reference proteome</keyword>
<dbReference type="AlphaFoldDB" id="A0A9X2FII7"/>
<sequence length="66" mass="7588">MSDHPRRCSLAAEDAHRPYEIRRLRIGFYLALFTIDEANKTVFVIGFRHGHHRQISSKLPANSPEG</sequence>
<name>A0A9X2FII7_9BACT</name>
<comment type="caution">
    <text evidence="1">The sequence shown here is derived from an EMBL/GenBank/DDBJ whole genome shotgun (WGS) entry which is preliminary data.</text>
</comment>
<organism evidence="1 2">
    <name type="scientific">Aeoliella straminimaris</name>
    <dbReference type="NCBI Taxonomy" id="2954799"/>
    <lineage>
        <taxon>Bacteria</taxon>
        <taxon>Pseudomonadati</taxon>
        <taxon>Planctomycetota</taxon>
        <taxon>Planctomycetia</taxon>
        <taxon>Pirellulales</taxon>
        <taxon>Lacipirellulaceae</taxon>
        <taxon>Aeoliella</taxon>
    </lineage>
</organism>
<gene>
    <name evidence="1" type="ORF">NG895_25055</name>
</gene>
<reference evidence="1" key="1">
    <citation type="submission" date="2022-06" db="EMBL/GenBank/DDBJ databases">
        <title>Aeoliella straminimaris, a novel planctomycete from sediments.</title>
        <authorList>
            <person name="Vitorino I.R."/>
            <person name="Lage O.M."/>
        </authorList>
    </citation>
    <scope>NUCLEOTIDE SEQUENCE</scope>
    <source>
        <strain evidence="1">ICT_H6.2</strain>
    </source>
</reference>
<dbReference type="Proteomes" id="UP001155241">
    <property type="component" value="Unassembled WGS sequence"/>
</dbReference>
<accession>A0A9X2FII7</accession>
<proteinExistence type="predicted"/>
<protein>
    <submittedName>
        <fullName evidence="1">Uncharacterized protein</fullName>
    </submittedName>
</protein>
<evidence type="ECO:0000313" key="1">
    <source>
        <dbReference type="EMBL" id="MCO6047181.1"/>
    </source>
</evidence>
<dbReference type="EMBL" id="JAMXLR010000090">
    <property type="protein sequence ID" value="MCO6047181.1"/>
    <property type="molecule type" value="Genomic_DNA"/>
</dbReference>
<evidence type="ECO:0000313" key="2">
    <source>
        <dbReference type="Proteomes" id="UP001155241"/>
    </source>
</evidence>